<gene>
    <name evidence="4" type="ORF">ACEWY4_012172</name>
</gene>
<comment type="similarity">
    <text evidence="1">Belongs to the arrestin family.</text>
</comment>
<dbReference type="Gene3D" id="2.60.40.640">
    <property type="match status" value="2"/>
</dbReference>
<dbReference type="Pfam" id="PF02752">
    <property type="entry name" value="Arrestin_C"/>
    <property type="match status" value="1"/>
</dbReference>
<organism evidence="4 5">
    <name type="scientific">Coilia grayii</name>
    <name type="common">Gray's grenadier anchovy</name>
    <dbReference type="NCBI Taxonomy" id="363190"/>
    <lineage>
        <taxon>Eukaryota</taxon>
        <taxon>Metazoa</taxon>
        <taxon>Chordata</taxon>
        <taxon>Craniata</taxon>
        <taxon>Vertebrata</taxon>
        <taxon>Euteleostomi</taxon>
        <taxon>Actinopterygii</taxon>
        <taxon>Neopterygii</taxon>
        <taxon>Teleostei</taxon>
        <taxon>Clupei</taxon>
        <taxon>Clupeiformes</taxon>
        <taxon>Clupeoidei</taxon>
        <taxon>Engraulidae</taxon>
        <taxon>Coilinae</taxon>
        <taxon>Coilia</taxon>
    </lineage>
</organism>
<feature type="compositionally biased region" description="Polar residues" evidence="2">
    <location>
        <begin position="389"/>
        <end position="419"/>
    </location>
</feature>
<proteinExistence type="inferred from homology"/>
<dbReference type="InterPro" id="IPR014752">
    <property type="entry name" value="Arrestin-like_C"/>
</dbReference>
<dbReference type="InterPro" id="IPR014756">
    <property type="entry name" value="Ig_E-set"/>
</dbReference>
<dbReference type="InterPro" id="IPR050357">
    <property type="entry name" value="Arrestin_domain-protein"/>
</dbReference>
<dbReference type="GO" id="GO:0007399">
    <property type="term" value="P:nervous system development"/>
    <property type="evidence" value="ECO:0007669"/>
    <property type="project" value="UniProtKB-ARBA"/>
</dbReference>
<sequence>MSQTIKKISVTYDAINPNNTFTCGDIIHGRVTVEIAKDTKIDSFRIKFKGKAQVRWTEHDHHHAHGQGHVHHGHEHGHHGHGHHNRRTVTYFDKEKYFKSEQFFIREVKGNDDICPVLKNEAGEPYCDIVAPGTHIYPFIFQVPQQNLPPSFQGAVGFIAYTLEAKLSRSMRLSSKAKAEIHYVPKPDLTVPDLMVPQHGSKDKRMKVFTSGNISFSIHTERMGYYLGEPIKIVAEVQNSSSRELKLKYCLYGKHSFFAQHKRKLHTQDILKEEGESIAKSTRQTVTKVITISPHLTTSILNCRIIKVEYRLKVYLDVPYASDPEIKFPIVILPVTSASGGEKAAPPAMSSIGFGGGWNPDQPPWNSGPYTLPQQAWNSMPPNTMPQPAWNSMPPNTTPQPAWNSAPYTTPQPAWNSAPPTAPSAAWNSTAPTAPPPAYDSYAFYPPLPNSSETEKSDLL</sequence>
<feature type="region of interest" description="Disordered" evidence="2">
    <location>
        <begin position="342"/>
        <end position="460"/>
    </location>
</feature>
<dbReference type="InterPro" id="IPR011021">
    <property type="entry name" value="Arrestin-like_N"/>
</dbReference>
<feature type="compositionally biased region" description="Basic residues" evidence="2">
    <location>
        <begin position="62"/>
        <end position="85"/>
    </location>
</feature>
<evidence type="ECO:0000313" key="5">
    <source>
        <dbReference type="Proteomes" id="UP001591681"/>
    </source>
</evidence>
<protein>
    <recommendedName>
        <fullName evidence="3">Arrestin C-terminal-like domain-containing protein</fullName>
    </recommendedName>
</protein>
<feature type="compositionally biased region" description="Polar residues" evidence="2">
    <location>
        <begin position="364"/>
        <end position="382"/>
    </location>
</feature>
<evidence type="ECO:0000256" key="1">
    <source>
        <dbReference type="ARBA" id="ARBA00005298"/>
    </source>
</evidence>
<feature type="region of interest" description="Disordered" evidence="2">
    <location>
        <begin position="58"/>
        <end position="85"/>
    </location>
</feature>
<dbReference type="Pfam" id="PF00339">
    <property type="entry name" value="Arrestin_N"/>
    <property type="match status" value="1"/>
</dbReference>
<evidence type="ECO:0000256" key="2">
    <source>
        <dbReference type="SAM" id="MobiDB-lite"/>
    </source>
</evidence>
<dbReference type="EMBL" id="JBHFQA010000010">
    <property type="protein sequence ID" value="KAL2092374.1"/>
    <property type="molecule type" value="Genomic_DNA"/>
</dbReference>
<evidence type="ECO:0000259" key="3">
    <source>
        <dbReference type="SMART" id="SM01017"/>
    </source>
</evidence>
<name>A0ABD1JZR7_9TELE</name>
<accession>A0ABD1JZR7</accession>
<keyword evidence="5" id="KW-1185">Reference proteome</keyword>
<dbReference type="AlphaFoldDB" id="A0ABD1JZR7"/>
<dbReference type="SMART" id="SM01017">
    <property type="entry name" value="Arrestin_C"/>
    <property type="match status" value="1"/>
</dbReference>
<reference evidence="4 5" key="1">
    <citation type="submission" date="2024-09" db="EMBL/GenBank/DDBJ databases">
        <title>A chromosome-level genome assembly of Gray's grenadier anchovy, Coilia grayii.</title>
        <authorList>
            <person name="Fu Z."/>
        </authorList>
    </citation>
    <scope>NUCLEOTIDE SEQUENCE [LARGE SCALE GENOMIC DNA]</scope>
    <source>
        <strain evidence="4">G4</strain>
        <tissue evidence="4">Muscle</tissue>
    </source>
</reference>
<dbReference type="InterPro" id="IPR011022">
    <property type="entry name" value="Arrestin_C-like"/>
</dbReference>
<dbReference type="Proteomes" id="UP001591681">
    <property type="component" value="Unassembled WGS sequence"/>
</dbReference>
<comment type="caution">
    <text evidence="4">The sequence shown here is derived from an EMBL/GenBank/DDBJ whole genome shotgun (WGS) entry which is preliminary data.</text>
</comment>
<dbReference type="PANTHER" id="PTHR11188:SF135">
    <property type="entry name" value="ARRESTIN DOMAIN CONTAINING 3-LIKE-RELATED"/>
    <property type="match status" value="1"/>
</dbReference>
<dbReference type="PANTHER" id="PTHR11188">
    <property type="entry name" value="ARRESTIN DOMAIN CONTAINING PROTEIN"/>
    <property type="match status" value="1"/>
</dbReference>
<evidence type="ECO:0000313" key="4">
    <source>
        <dbReference type="EMBL" id="KAL2092374.1"/>
    </source>
</evidence>
<feature type="domain" description="Arrestin C-terminal-like" evidence="3">
    <location>
        <begin position="210"/>
        <end position="337"/>
    </location>
</feature>
<dbReference type="SUPFAM" id="SSF81296">
    <property type="entry name" value="E set domains"/>
    <property type="match status" value="2"/>
</dbReference>